<dbReference type="RefSeq" id="WP_312031291.1">
    <property type="nucleotide sequence ID" value="NZ_CP051151.1"/>
</dbReference>
<reference evidence="2 3" key="1">
    <citation type="submission" date="2020-04" db="EMBL/GenBank/DDBJ databases">
        <authorList>
            <person name="Zheng R.K."/>
            <person name="Sun C.M."/>
        </authorList>
    </citation>
    <scope>NUCLEOTIDE SEQUENCE [LARGE SCALE GENOMIC DNA]</scope>
    <source>
        <strain evidence="3">zrk29</strain>
    </source>
</reference>
<protein>
    <submittedName>
        <fullName evidence="2">Uncharacterized protein</fullName>
    </submittedName>
</protein>
<evidence type="ECO:0000313" key="3">
    <source>
        <dbReference type="Proteomes" id="UP000512167"/>
    </source>
</evidence>
<keyword evidence="1" id="KW-1133">Transmembrane helix</keyword>
<evidence type="ECO:0000313" key="2">
    <source>
        <dbReference type="EMBL" id="QLY40453.1"/>
    </source>
</evidence>
<dbReference type="KEGG" id="tbk:HF295_06160"/>
<evidence type="ECO:0000256" key="1">
    <source>
        <dbReference type="SAM" id="Phobius"/>
    </source>
</evidence>
<keyword evidence="3" id="KW-1185">Reference proteome</keyword>
<accession>A0A7L6N2R1</accession>
<feature type="transmembrane region" description="Helical" evidence="1">
    <location>
        <begin position="77"/>
        <end position="96"/>
    </location>
</feature>
<dbReference type="EMBL" id="CP051151">
    <property type="protein sequence ID" value="QLY40453.1"/>
    <property type="molecule type" value="Genomic_DNA"/>
</dbReference>
<organism evidence="2 3">
    <name type="scientific">Hujiaoplasma nucleasis</name>
    <dbReference type="NCBI Taxonomy" id="2725268"/>
    <lineage>
        <taxon>Bacteria</taxon>
        <taxon>Bacillati</taxon>
        <taxon>Mycoplasmatota</taxon>
        <taxon>Mollicutes</taxon>
        <taxon>Candidatus Izemoplasmatales</taxon>
        <taxon>Hujiaoplasmataceae</taxon>
        <taxon>Hujiaoplasma</taxon>
    </lineage>
</organism>
<name>A0A7L6N2R1_9MOLU</name>
<dbReference type="AlphaFoldDB" id="A0A7L6N2R1"/>
<feature type="transmembrane region" description="Helical" evidence="1">
    <location>
        <begin position="102"/>
        <end position="122"/>
    </location>
</feature>
<sequence>MKKNTVAWLLELLLMLYIFIFIYENFFGPLYDYGEIKNIFKLLSENIIWISLFIVTGIILICLKVKSSKEKQKIERILFSISCFLWIGLILMTVVLDLSLGQSNALVIIFSGLTTLTFYYGVKLFGITFI</sequence>
<feature type="transmembrane region" description="Helical" evidence="1">
    <location>
        <begin position="7"/>
        <end position="27"/>
    </location>
</feature>
<dbReference type="Proteomes" id="UP000512167">
    <property type="component" value="Chromosome"/>
</dbReference>
<proteinExistence type="predicted"/>
<feature type="transmembrane region" description="Helical" evidence="1">
    <location>
        <begin position="47"/>
        <end position="65"/>
    </location>
</feature>
<gene>
    <name evidence="2" type="ORF">HF295_06160</name>
</gene>
<keyword evidence="1" id="KW-0812">Transmembrane</keyword>
<keyword evidence="1" id="KW-0472">Membrane</keyword>